<evidence type="ECO:0000313" key="3">
    <source>
        <dbReference type="Proteomes" id="UP001055658"/>
    </source>
</evidence>
<evidence type="ECO:0000256" key="1">
    <source>
        <dbReference type="SAM" id="Phobius"/>
    </source>
</evidence>
<gene>
    <name evidence="2" type="ORF">MJO52_01770</name>
</gene>
<accession>A0ABY4VJ31</accession>
<evidence type="ECO:0000313" key="2">
    <source>
        <dbReference type="EMBL" id="USD21894.1"/>
    </source>
</evidence>
<dbReference type="RefSeq" id="WP_252084288.1">
    <property type="nucleotide sequence ID" value="NZ_CP092418.1"/>
</dbReference>
<evidence type="ECO:0008006" key="4">
    <source>
        <dbReference type="Google" id="ProtNLM"/>
    </source>
</evidence>
<protein>
    <recommendedName>
        <fullName evidence="4">DUF4845 domain-containing protein</fullName>
    </recommendedName>
</protein>
<keyword evidence="3" id="KW-1185">Reference proteome</keyword>
<dbReference type="Proteomes" id="UP001055658">
    <property type="component" value="Chromosome"/>
</dbReference>
<feature type="transmembrane region" description="Helical" evidence="1">
    <location>
        <begin position="12"/>
        <end position="30"/>
    </location>
</feature>
<keyword evidence="1" id="KW-0472">Membrane</keyword>
<keyword evidence="1" id="KW-1133">Transmembrane helix</keyword>
<organism evidence="2 3">
    <name type="scientific">Microbulbifer variabilis</name>
    <dbReference type="NCBI Taxonomy" id="266805"/>
    <lineage>
        <taxon>Bacteria</taxon>
        <taxon>Pseudomonadati</taxon>
        <taxon>Pseudomonadota</taxon>
        <taxon>Gammaproteobacteria</taxon>
        <taxon>Cellvibrionales</taxon>
        <taxon>Microbulbiferaceae</taxon>
        <taxon>Microbulbifer</taxon>
    </lineage>
</organism>
<reference evidence="2" key="1">
    <citation type="submission" date="2022-02" db="EMBL/GenBank/DDBJ databases">
        <title>Coral-associated bacteria.</title>
        <authorList>
            <person name="Tang K."/>
            <person name="Wang X."/>
        </authorList>
    </citation>
    <scope>NUCLEOTIDE SEQUENCE</scope>
    <source>
        <strain evidence="2">SCSIO 43006</strain>
    </source>
</reference>
<dbReference type="EMBL" id="CP092418">
    <property type="protein sequence ID" value="USD21894.1"/>
    <property type="molecule type" value="Genomic_DNA"/>
</dbReference>
<sequence length="150" mass="17460">MEVKFKKMITRGAFILSTLFFISFSMYMIIFDLPKMAKKKAEGLILSFQKLDRDNFEAYWSKSNYPVPRDQHIREEIISWGEKQGALIKIEEIKTLDIRKHVSFSEKGVTHIYKYQILCKFTKGDVIFMVSVKGNRGGFDVTNLTMGNPM</sequence>
<name>A0ABY4VJ31_9GAMM</name>
<proteinExistence type="predicted"/>
<keyword evidence="1" id="KW-0812">Transmembrane</keyword>